<organism evidence="1 2">
    <name type="scientific">Parasponia andersonii</name>
    <name type="common">Sponia andersonii</name>
    <dbReference type="NCBI Taxonomy" id="3476"/>
    <lineage>
        <taxon>Eukaryota</taxon>
        <taxon>Viridiplantae</taxon>
        <taxon>Streptophyta</taxon>
        <taxon>Embryophyta</taxon>
        <taxon>Tracheophyta</taxon>
        <taxon>Spermatophyta</taxon>
        <taxon>Magnoliopsida</taxon>
        <taxon>eudicotyledons</taxon>
        <taxon>Gunneridae</taxon>
        <taxon>Pentapetalae</taxon>
        <taxon>rosids</taxon>
        <taxon>fabids</taxon>
        <taxon>Rosales</taxon>
        <taxon>Cannabaceae</taxon>
        <taxon>Parasponia</taxon>
    </lineage>
</organism>
<protein>
    <submittedName>
        <fullName evidence="1">Uncharacterized protein</fullName>
    </submittedName>
</protein>
<reference evidence="2" key="1">
    <citation type="submission" date="2016-06" db="EMBL/GenBank/DDBJ databases">
        <title>Parallel loss of symbiosis genes in relatives of nitrogen-fixing non-legume Parasponia.</title>
        <authorList>
            <person name="Van Velzen R."/>
            <person name="Holmer R."/>
            <person name="Bu F."/>
            <person name="Rutten L."/>
            <person name="Van Zeijl A."/>
            <person name="Liu W."/>
            <person name="Santuari L."/>
            <person name="Cao Q."/>
            <person name="Sharma T."/>
            <person name="Shen D."/>
            <person name="Roswanjaya Y."/>
            <person name="Wardhani T."/>
            <person name="Kalhor M.S."/>
            <person name="Jansen J."/>
            <person name="Van den Hoogen J."/>
            <person name="Gungor B."/>
            <person name="Hartog M."/>
            <person name="Hontelez J."/>
            <person name="Verver J."/>
            <person name="Yang W.-C."/>
            <person name="Schijlen E."/>
            <person name="Repin R."/>
            <person name="Schilthuizen M."/>
            <person name="Schranz E."/>
            <person name="Heidstra R."/>
            <person name="Miyata K."/>
            <person name="Fedorova E."/>
            <person name="Kohlen W."/>
            <person name="Bisseling T."/>
            <person name="Smit S."/>
            <person name="Geurts R."/>
        </authorList>
    </citation>
    <scope>NUCLEOTIDE SEQUENCE [LARGE SCALE GENOMIC DNA]</scope>
    <source>
        <strain evidence="2">cv. WU1-14</strain>
    </source>
</reference>
<comment type="caution">
    <text evidence="1">The sequence shown here is derived from an EMBL/GenBank/DDBJ whole genome shotgun (WGS) entry which is preliminary data.</text>
</comment>
<evidence type="ECO:0000313" key="1">
    <source>
        <dbReference type="EMBL" id="PON72508.1"/>
    </source>
</evidence>
<dbReference type="AlphaFoldDB" id="A0A2P5DGT4"/>
<gene>
    <name evidence="1" type="ORF">PanWU01x14_065430</name>
</gene>
<sequence>MQDAPTRRDQKAPTNQHRVLPPLVGEIAARSSIHHIRKSAAVLPSDIRSPHHHYQVFALSENFCLIFGRDTFIVEKYSH</sequence>
<keyword evidence="2" id="KW-1185">Reference proteome</keyword>
<proteinExistence type="predicted"/>
<dbReference type="Proteomes" id="UP000237105">
    <property type="component" value="Unassembled WGS sequence"/>
</dbReference>
<accession>A0A2P5DGT4</accession>
<dbReference type="EMBL" id="JXTB01000039">
    <property type="protein sequence ID" value="PON72508.1"/>
    <property type="molecule type" value="Genomic_DNA"/>
</dbReference>
<evidence type="ECO:0000313" key="2">
    <source>
        <dbReference type="Proteomes" id="UP000237105"/>
    </source>
</evidence>
<name>A0A2P5DGT4_PARAD</name>